<keyword evidence="3 5" id="KW-1133">Transmembrane helix</keyword>
<gene>
    <name evidence="6" type="ORF">CLV60_101362</name>
</gene>
<comment type="subcellular location">
    <subcellularLocation>
        <location evidence="1">Membrane</location>
        <topology evidence="1">Multi-pass membrane protein</topology>
    </subcellularLocation>
</comment>
<dbReference type="EMBL" id="PYAS01000001">
    <property type="protein sequence ID" value="PSL33993.1"/>
    <property type="molecule type" value="Genomic_DNA"/>
</dbReference>
<feature type="transmembrane region" description="Helical" evidence="5">
    <location>
        <begin position="111"/>
        <end position="129"/>
    </location>
</feature>
<keyword evidence="7" id="KW-1185">Reference proteome</keyword>
<reference evidence="6 7" key="1">
    <citation type="submission" date="2018-03" db="EMBL/GenBank/DDBJ databases">
        <title>Genomic Encyclopedia of Archaeal and Bacterial Type Strains, Phase II (KMG-II): from individual species to whole genera.</title>
        <authorList>
            <person name="Goeker M."/>
        </authorList>
    </citation>
    <scope>NUCLEOTIDE SEQUENCE [LARGE SCALE GENOMIC DNA]</scope>
    <source>
        <strain evidence="6 7">DSM 29057</strain>
    </source>
</reference>
<name>A0A2P8GJ51_9BACT</name>
<evidence type="ECO:0000256" key="1">
    <source>
        <dbReference type="ARBA" id="ARBA00004141"/>
    </source>
</evidence>
<evidence type="ECO:0000256" key="2">
    <source>
        <dbReference type="ARBA" id="ARBA00022692"/>
    </source>
</evidence>
<dbReference type="InterPro" id="IPR032808">
    <property type="entry name" value="DoxX"/>
</dbReference>
<keyword evidence="4 5" id="KW-0472">Membrane</keyword>
<proteinExistence type="predicted"/>
<dbReference type="Proteomes" id="UP000241964">
    <property type="component" value="Unassembled WGS sequence"/>
</dbReference>
<keyword evidence="2 5" id="KW-0812">Transmembrane</keyword>
<feature type="transmembrane region" description="Helical" evidence="5">
    <location>
        <begin position="81"/>
        <end position="105"/>
    </location>
</feature>
<organism evidence="6 7">
    <name type="scientific">Dyadobacter jiangsuensis</name>
    <dbReference type="NCBI Taxonomy" id="1591085"/>
    <lineage>
        <taxon>Bacteria</taxon>
        <taxon>Pseudomonadati</taxon>
        <taxon>Bacteroidota</taxon>
        <taxon>Cytophagia</taxon>
        <taxon>Cytophagales</taxon>
        <taxon>Spirosomataceae</taxon>
        <taxon>Dyadobacter</taxon>
    </lineage>
</organism>
<feature type="transmembrane region" description="Helical" evidence="5">
    <location>
        <begin position="20"/>
        <end position="36"/>
    </location>
</feature>
<evidence type="ECO:0000256" key="5">
    <source>
        <dbReference type="SAM" id="Phobius"/>
    </source>
</evidence>
<evidence type="ECO:0000256" key="4">
    <source>
        <dbReference type="ARBA" id="ARBA00023136"/>
    </source>
</evidence>
<accession>A0A2P8GJ51</accession>
<evidence type="ECO:0000256" key="3">
    <source>
        <dbReference type="ARBA" id="ARBA00022989"/>
    </source>
</evidence>
<dbReference type="AlphaFoldDB" id="A0A2P8GJ51"/>
<dbReference type="GO" id="GO:0016020">
    <property type="term" value="C:membrane"/>
    <property type="evidence" value="ECO:0007669"/>
    <property type="project" value="UniProtKB-SubCell"/>
</dbReference>
<sequence>MATNQRQGVMKPQTHPGWSWLLRLTAAVIMLQTLYFKFSAAPESVYIFSTVGMEPWGRIFVGVLELIASVLILIPRTTAYGALIGIGVMTGAVFMHLTRLGIVVLNDSGKLFVMALVVLITCLVLVYWHRSSISGVKSRD</sequence>
<evidence type="ECO:0000313" key="7">
    <source>
        <dbReference type="Proteomes" id="UP000241964"/>
    </source>
</evidence>
<protein>
    <submittedName>
        <fullName evidence="6">DoxX-like protein</fullName>
    </submittedName>
</protein>
<evidence type="ECO:0000313" key="6">
    <source>
        <dbReference type="EMBL" id="PSL33993.1"/>
    </source>
</evidence>
<dbReference type="Pfam" id="PF13564">
    <property type="entry name" value="DoxX_2"/>
    <property type="match status" value="1"/>
</dbReference>
<feature type="transmembrane region" description="Helical" evidence="5">
    <location>
        <begin position="56"/>
        <end position="74"/>
    </location>
</feature>
<comment type="caution">
    <text evidence="6">The sequence shown here is derived from an EMBL/GenBank/DDBJ whole genome shotgun (WGS) entry which is preliminary data.</text>
</comment>